<dbReference type="GO" id="GO:0032259">
    <property type="term" value="P:methylation"/>
    <property type="evidence" value="ECO:0007669"/>
    <property type="project" value="UniProtKB-KW"/>
</dbReference>
<comment type="catalytic activity">
    <reaction evidence="11">
        <text>precorrin-2 + NAD(+) = sirohydrochlorin + NADH + 2 H(+)</text>
        <dbReference type="Rhea" id="RHEA:15613"/>
        <dbReference type="ChEBI" id="CHEBI:15378"/>
        <dbReference type="ChEBI" id="CHEBI:57540"/>
        <dbReference type="ChEBI" id="CHEBI:57945"/>
        <dbReference type="ChEBI" id="CHEBI:58351"/>
        <dbReference type="ChEBI" id="CHEBI:58827"/>
        <dbReference type="EC" id="1.3.1.76"/>
    </reaction>
</comment>
<dbReference type="SUPFAM" id="SSF51735">
    <property type="entry name" value="NAD(P)-binding Rossmann-fold domains"/>
    <property type="match status" value="1"/>
</dbReference>
<dbReference type="InterPro" id="IPR050161">
    <property type="entry name" value="Siro_Cobalamin_biosynth"/>
</dbReference>
<reference evidence="13 14" key="1">
    <citation type="submission" date="2020-03" db="EMBL/GenBank/DDBJ databases">
        <title>Two novel Motilibacter sp.</title>
        <authorList>
            <person name="Liu S."/>
        </authorList>
    </citation>
    <scope>NUCLEOTIDE SEQUENCE [LARGE SCALE GENOMIC DNA]</scope>
    <source>
        <strain evidence="13 14">E257</strain>
    </source>
</reference>
<evidence type="ECO:0000313" key="13">
    <source>
        <dbReference type="EMBL" id="NHC13923.1"/>
    </source>
</evidence>
<evidence type="ECO:0000256" key="5">
    <source>
        <dbReference type="ARBA" id="ARBA00022691"/>
    </source>
</evidence>
<dbReference type="PANTHER" id="PTHR45790:SF3">
    <property type="entry name" value="S-ADENOSYL-L-METHIONINE-DEPENDENT UROPORPHYRINOGEN III METHYLTRANSFERASE, CHLOROPLASTIC"/>
    <property type="match status" value="1"/>
</dbReference>
<keyword evidence="8" id="KW-0456">Lyase</keyword>
<evidence type="ECO:0000256" key="7">
    <source>
        <dbReference type="ARBA" id="ARBA00023027"/>
    </source>
</evidence>
<evidence type="ECO:0000256" key="4">
    <source>
        <dbReference type="ARBA" id="ARBA00022679"/>
    </source>
</evidence>
<dbReference type="PROSITE" id="PS50175">
    <property type="entry name" value="ASP_PROT_RETROV"/>
    <property type="match status" value="1"/>
</dbReference>
<dbReference type="EMBL" id="JAANNP010000003">
    <property type="protein sequence ID" value="NHC13923.1"/>
    <property type="molecule type" value="Genomic_DNA"/>
</dbReference>
<comment type="caution">
    <text evidence="13">The sequence shown here is derived from an EMBL/GenBank/DDBJ whole genome shotgun (WGS) entry which is preliminary data.</text>
</comment>
<gene>
    <name evidence="13" type="primary">cobA</name>
    <name evidence="13" type="ORF">G9H71_09020</name>
</gene>
<dbReference type="EC" id="2.1.1.107" evidence="13"/>
<name>A0ABX0GXF6_9ACTN</name>
<keyword evidence="7" id="KW-0520">NAD</keyword>
<feature type="domain" description="Peptidase A2" evidence="12">
    <location>
        <begin position="31"/>
        <end position="44"/>
    </location>
</feature>
<dbReference type="InterPro" id="IPR035996">
    <property type="entry name" value="4pyrrol_Methylase_sf"/>
</dbReference>
<keyword evidence="3 13" id="KW-0489">Methyltransferase</keyword>
<dbReference type="Gene3D" id="3.30.950.10">
    <property type="entry name" value="Methyltransferase, Cobalt-precorrin-4 Transmethylase, Domain 2"/>
    <property type="match status" value="1"/>
</dbReference>
<keyword evidence="6" id="KW-0560">Oxidoreductase</keyword>
<keyword evidence="9" id="KW-0627">Porphyrin biosynthesis</keyword>
<keyword evidence="14" id="KW-1185">Reference proteome</keyword>
<accession>A0ABX0GXF6</accession>
<evidence type="ECO:0000256" key="11">
    <source>
        <dbReference type="ARBA" id="ARBA00047561"/>
    </source>
</evidence>
<dbReference type="InterPro" id="IPR001995">
    <property type="entry name" value="Peptidase_A2_cat"/>
</dbReference>
<comment type="pathway">
    <text evidence="1">Porphyrin-containing compound metabolism; siroheme biosynthesis; sirohydrochlorin from precorrin-2: step 1/1.</text>
</comment>
<proteinExistence type="predicted"/>
<keyword evidence="10" id="KW-0511">Multifunctional enzyme</keyword>
<evidence type="ECO:0000256" key="2">
    <source>
        <dbReference type="ARBA" id="ARBA00022573"/>
    </source>
</evidence>
<dbReference type="Proteomes" id="UP000800981">
    <property type="component" value="Unassembled WGS sequence"/>
</dbReference>
<dbReference type="InterPro" id="IPR006366">
    <property type="entry name" value="CobA/CysG_C"/>
</dbReference>
<dbReference type="InterPro" id="IPR006367">
    <property type="entry name" value="Sirohaem_synthase_N"/>
</dbReference>
<sequence length="402" mass="41402">MDTASGYPLLLGLAGRRALVVGAGPVGLRRARGLLDAGADVTVVAPDAIGDLRTLADSGALRWERRGYEPDDLDGVWLVHTATGLPAVDAAVAADAEAARVWCVRADDAAASAAWTPAATRRDDVLVAVSAGRDPLRARALRNAVARALDSGELPLRRHRPPATGVGTVALVGGGPGDPGLLTTRGRRLLAEADVVVTDRLGPTALLDELDEDVVVVDVGKQPGHHPVPQREIERLLVEHALAGRRVVRLKGGDPYVFGRGPEEVAACRAAGVPVEVVPGVTSAIAAPSVAGMPVTSRGVARSFTVATGHDVVEPDTLEAYARLLERGSTLVLLMGVTHLADAAKGLQAAGADPALPVGIVESAYTAQQRVTRGTLADIARLAEEQGVRAPAVIVVGRVATG</sequence>
<dbReference type="InterPro" id="IPR000878">
    <property type="entry name" value="4pyrrol_Mease"/>
</dbReference>
<dbReference type="Pfam" id="PF00590">
    <property type="entry name" value="TP_methylase"/>
    <property type="match status" value="1"/>
</dbReference>
<organism evidence="13 14">
    <name type="scientific">Motilibacter deserti</name>
    <dbReference type="NCBI Taxonomy" id="2714956"/>
    <lineage>
        <taxon>Bacteria</taxon>
        <taxon>Bacillati</taxon>
        <taxon>Actinomycetota</taxon>
        <taxon>Actinomycetes</taxon>
        <taxon>Motilibacterales</taxon>
        <taxon>Motilibacteraceae</taxon>
        <taxon>Motilibacter</taxon>
    </lineage>
</organism>
<evidence type="ECO:0000256" key="10">
    <source>
        <dbReference type="ARBA" id="ARBA00023268"/>
    </source>
</evidence>
<dbReference type="PANTHER" id="PTHR45790">
    <property type="entry name" value="SIROHEME SYNTHASE-RELATED"/>
    <property type="match status" value="1"/>
</dbReference>
<dbReference type="InterPro" id="IPR014776">
    <property type="entry name" value="4pyrrole_Mease_sub2"/>
</dbReference>
<dbReference type="GO" id="GO:0004851">
    <property type="term" value="F:uroporphyrin-III C-methyltransferase activity"/>
    <property type="evidence" value="ECO:0007669"/>
    <property type="project" value="UniProtKB-EC"/>
</dbReference>
<evidence type="ECO:0000313" key="14">
    <source>
        <dbReference type="Proteomes" id="UP000800981"/>
    </source>
</evidence>
<dbReference type="SUPFAM" id="SSF53790">
    <property type="entry name" value="Tetrapyrrole methylase"/>
    <property type="match status" value="1"/>
</dbReference>
<dbReference type="InterPro" id="IPR012409">
    <property type="entry name" value="Sirohaem_synth"/>
</dbReference>
<evidence type="ECO:0000256" key="6">
    <source>
        <dbReference type="ARBA" id="ARBA00023002"/>
    </source>
</evidence>
<evidence type="ECO:0000256" key="3">
    <source>
        <dbReference type="ARBA" id="ARBA00022603"/>
    </source>
</evidence>
<evidence type="ECO:0000256" key="9">
    <source>
        <dbReference type="ARBA" id="ARBA00023244"/>
    </source>
</evidence>
<dbReference type="Gene3D" id="3.40.1010.10">
    <property type="entry name" value="Cobalt-precorrin-4 Transmethylase, Domain 1"/>
    <property type="match status" value="1"/>
</dbReference>
<evidence type="ECO:0000256" key="1">
    <source>
        <dbReference type="ARBA" id="ARBA00005010"/>
    </source>
</evidence>
<dbReference type="NCBIfam" id="TIGR01470">
    <property type="entry name" value="cysG_Nterm"/>
    <property type="match status" value="1"/>
</dbReference>
<dbReference type="InterPro" id="IPR036291">
    <property type="entry name" value="NAD(P)-bd_dom_sf"/>
</dbReference>
<dbReference type="InterPro" id="IPR014777">
    <property type="entry name" value="4pyrrole_Mease_sub1"/>
</dbReference>
<evidence type="ECO:0000259" key="12">
    <source>
        <dbReference type="PROSITE" id="PS50175"/>
    </source>
</evidence>
<dbReference type="PIRSF" id="PIRSF036426">
    <property type="entry name" value="Sirohaem_synth"/>
    <property type="match status" value="1"/>
</dbReference>
<dbReference type="Pfam" id="PF13241">
    <property type="entry name" value="NAD_binding_7"/>
    <property type="match status" value="1"/>
</dbReference>
<protein>
    <submittedName>
        <fullName evidence="13">Uroporphyrinogen-III C-methyltransferase</fullName>
        <ecNumber evidence="13">2.1.1.107</ecNumber>
    </submittedName>
</protein>
<dbReference type="NCBIfam" id="TIGR01469">
    <property type="entry name" value="cobA_cysG_Cterm"/>
    <property type="match status" value="1"/>
</dbReference>
<dbReference type="Gene3D" id="3.40.50.720">
    <property type="entry name" value="NAD(P)-binding Rossmann-like Domain"/>
    <property type="match status" value="1"/>
</dbReference>
<keyword evidence="5" id="KW-0949">S-adenosyl-L-methionine</keyword>
<evidence type="ECO:0000256" key="8">
    <source>
        <dbReference type="ARBA" id="ARBA00023239"/>
    </source>
</evidence>
<keyword evidence="4 13" id="KW-0808">Transferase</keyword>
<keyword evidence="2" id="KW-0169">Cobalamin biosynthesis</keyword>
<dbReference type="NCBIfam" id="NF004790">
    <property type="entry name" value="PRK06136.1"/>
    <property type="match status" value="1"/>
</dbReference>
<dbReference type="CDD" id="cd11642">
    <property type="entry name" value="SUMT"/>
    <property type="match status" value="1"/>
</dbReference>